<keyword evidence="1" id="KW-0472">Membrane</keyword>
<dbReference type="GeneID" id="89529510"/>
<dbReference type="Proteomes" id="UP000295805">
    <property type="component" value="Unassembled WGS sequence"/>
</dbReference>
<accession>A0A4R3ZTH6</accession>
<feature type="transmembrane region" description="Helical" evidence="1">
    <location>
        <begin position="72"/>
        <end position="91"/>
    </location>
</feature>
<evidence type="ECO:0000313" key="2">
    <source>
        <dbReference type="EMBL" id="TCW23641.1"/>
    </source>
</evidence>
<dbReference type="EMBL" id="SMCX01000011">
    <property type="protein sequence ID" value="TCW23641.1"/>
    <property type="molecule type" value="Genomic_DNA"/>
</dbReference>
<comment type="caution">
    <text evidence="2">The sequence shown here is derived from an EMBL/GenBank/DDBJ whole genome shotgun (WGS) entry which is preliminary data.</text>
</comment>
<protein>
    <submittedName>
        <fullName evidence="2">Uncharacterized protein</fullName>
    </submittedName>
</protein>
<sequence>MTGGADPGGEGRRGAGRDPVRARWGLGLSMYAVEAVAVGFLALLFGGLSAMLADTCFSESTELICEPRWQTIMAATPITAWVVTVAAFVGLMWWRRRFWLVVAAMVATPVVPLVAFLVMEAVVTA</sequence>
<feature type="transmembrane region" description="Helical" evidence="1">
    <location>
        <begin position="98"/>
        <end position="119"/>
    </location>
</feature>
<evidence type="ECO:0000313" key="3">
    <source>
        <dbReference type="Proteomes" id="UP000295805"/>
    </source>
</evidence>
<dbReference type="RefSeq" id="WP_131885821.1">
    <property type="nucleotide sequence ID" value="NZ_CP143053.1"/>
</dbReference>
<reference evidence="2 3" key="1">
    <citation type="submission" date="2019-03" db="EMBL/GenBank/DDBJ databases">
        <title>Root nodule microbial communities of legume samples collected from USA, Mexico and Botswana.</title>
        <authorList>
            <person name="Hirsch A."/>
        </authorList>
    </citation>
    <scope>NUCLEOTIDE SEQUENCE [LARGE SCALE GENOMIC DNA]</scope>
    <source>
        <strain evidence="2 3">55</strain>
    </source>
</reference>
<keyword evidence="1" id="KW-1133">Transmembrane helix</keyword>
<name>A0A4R3ZTH6_9ACTN</name>
<dbReference type="AlphaFoldDB" id="A0A4R3ZTH6"/>
<proteinExistence type="predicted"/>
<evidence type="ECO:0000256" key="1">
    <source>
        <dbReference type="SAM" id="Phobius"/>
    </source>
</evidence>
<gene>
    <name evidence="2" type="ORF">EDD19_11177</name>
</gene>
<feature type="transmembrane region" description="Helical" evidence="1">
    <location>
        <begin position="31"/>
        <end position="52"/>
    </location>
</feature>
<keyword evidence="1" id="KW-0812">Transmembrane</keyword>
<organism evidence="2 3">
    <name type="scientific">Dietzia cinnamea</name>
    <dbReference type="NCBI Taxonomy" id="321318"/>
    <lineage>
        <taxon>Bacteria</taxon>
        <taxon>Bacillati</taxon>
        <taxon>Actinomycetota</taxon>
        <taxon>Actinomycetes</taxon>
        <taxon>Mycobacteriales</taxon>
        <taxon>Dietziaceae</taxon>
        <taxon>Dietzia</taxon>
    </lineage>
</organism>